<dbReference type="SUPFAM" id="SSF51905">
    <property type="entry name" value="FAD/NAD(P)-binding domain"/>
    <property type="match status" value="1"/>
</dbReference>
<dbReference type="GO" id="GO:0071949">
    <property type="term" value="F:FAD binding"/>
    <property type="evidence" value="ECO:0007669"/>
    <property type="project" value="InterPro"/>
</dbReference>
<dbReference type="Gene3D" id="3.50.50.60">
    <property type="entry name" value="FAD/NAD(P)-binding domain"/>
    <property type="match status" value="1"/>
</dbReference>
<evidence type="ECO:0000313" key="2">
    <source>
        <dbReference type="Proteomes" id="UP000249016"/>
    </source>
</evidence>
<organism evidence="1 2">
    <name type="scientific">Spirosoma telluris</name>
    <dbReference type="NCBI Taxonomy" id="2183553"/>
    <lineage>
        <taxon>Bacteria</taxon>
        <taxon>Pseudomonadati</taxon>
        <taxon>Bacteroidota</taxon>
        <taxon>Cytophagia</taxon>
        <taxon>Cytophagales</taxon>
        <taxon>Cytophagaceae</taxon>
        <taxon>Spirosoma</taxon>
    </lineage>
</organism>
<dbReference type="InterPro" id="IPR010354">
    <property type="entry name" value="Oleate_hydratase"/>
</dbReference>
<dbReference type="PANTHER" id="PTHR42923">
    <property type="entry name" value="PROTOPORPHYRINOGEN OXIDASE"/>
    <property type="match status" value="1"/>
</dbReference>
<comment type="caution">
    <text evidence="1">The sequence shown here is derived from an EMBL/GenBank/DDBJ whole genome shotgun (WGS) entry which is preliminary data.</text>
</comment>
<sequence length="526" mass="59933">MSKKKILIFGGGISGLTVAHECIQQGFEVHLYEKKKYCGGKAFGLKNEDGLHIEHSIRVYGSSYHHLFQTLREIPTTNGKSVFDHLTGLPGVILASWENPSRNQLLPTAYATPKIRKLLVLLRILRSWHITTREAIQFIRLAMDFAIRSDARKARLYSQKSFAEYARLDAYSEAFRQFLTALLDITVAAKPYASADVILPLLNRILLPGTVAGISSSMNVMNGPTNERFIDPWVTYLKSLGVQFHMTSSLDEVVIEADQVTRVVVNQTDVTEADAFVLALPYQHVTRLVPSLHLPKKNHREWSFSYQFYLRDVPPDLVTRQTFNLVLDSPWKLVYCIESEPLWKNVDFRPDVRGILSVTLSNVDTPGLLTHKPLHACTDHEVQAELLHQIGFTYPELILESRLDATVAYLPEATYQQRQAEFIGWDSFPPNEHGYRWLTDSTLFIPEATDGSAISVETNLPNLFLAGEFIYTSYRIPTMEQANESGKLCTASICRYFGRSYDKAGQKRPEPPFRSLRRIDQWLHRR</sequence>
<dbReference type="OrthoDB" id="8845488at2"/>
<name>A0A327NNC3_9BACT</name>
<dbReference type="Pfam" id="PF06100">
    <property type="entry name" value="MCRA"/>
    <property type="match status" value="1"/>
</dbReference>
<dbReference type="EMBL" id="QLII01000001">
    <property type="protein sequence ID" value="RAI75536.1"/>
    <property type="molecule type" value="Genomic_DNA"/>
</dbReference>
<dbReference type="InterPro" id="IPR050464">
    <property type="entry name" value="Zeta_carotene_desat/Oxidored"/>
</dbReference>
<keyword evidence="2" id="KW-1185">Reference proteome</keyword>
<dbReference type="PANTHER" id="PTHR42923:SF46">
    <property type="entry name" value="AMINE OXIDASE"/>
    <property type="match status" value="1"/>
</dbReference>
<dbReference type="Gene3D" id="3.30.9.80">
    <property type="match status" value="1"/>
</dbReference>
<dbReference type="InterPro" id="IPR036188">
    <property type="entry name" value="FAD/NAD-bd_sf"/>
</dbReference>
<dbReference type="RefSeq" id="WP_111344064.1">
    <property type="nucleotide sequence ID" value="NZ_QLII01000001.1"/>
</dbReference>
<dbReference type="Proteomes" id="UP000249016">
    <property type="component" value="Unassembled WGS sequence"/>
</dbReference>
<evidence type="ECO:0008006" key="3">
    <source>
        <dbReference type="Google" id="ProtNLM"/>
    </source>
</evidence>
<dbReference type="Pfam" id="PF13450">
    <property type="entry name" value="NAD_binding_8"/>
    <property type="match status" value="1"/>
</dbReference>
<accession>A0A327NNC3</accession>
<dbReference type="AlphaFoldDB" id="A0A327NNC3"/>
<protein>
    <recommendedName>
        <fullName evidence="3">FAD-dependent oxidoreductase</fullName>
    </recommendedName>
</protein>
<dbReference type="GO" id="GO:0016491">
    <property type="term" value="F:oxidoreductase activity"/>
    <property type="evidence" value="ECO:0007669"/>
    <property type="project" value="TreeGrafter"/>
</dbReference>
<dbReference type="GO" id="GO:0006631">
    <property type="term" value="P:fatty acid metabolic process"/>
    <property type="evidence" value="ECO:0007669"/>
    <property type="project" value="InterPro"/>
</dbReference>
<proteinExistence type="predicted"/>
<dbReference type="GO" id="GO:0050151">
    <property type="term" value="F:oleate hydratase activity"/>
    <property type="evidence" value="ECO:0007669"/>
    <property type="project" value="InterPro"/>
</dbReference>
<gene>
    <name evidence="1" type="ORF">HMF3257_17645</name>
</gene>
<reference evidence="1 2" key="1">
    <citation type="submission" date="2018-06" db="EMBL/GenBank/DDBJ databases">
        <title>Spirosoma sp. HMF3257 Genome sequencing and assembly.</title>
        <authorList>
            <person name="Kang H."/>
            <person name="Cha I."/>
            <person name="Kim H."/>
            <person name="Kang J."/>
            <person name="Joh K."/>
        </authorList>
    </citation>
    <scope>NUCLEOTIDE SEQUENCE [LARGE SCALE GENOMIC DNA]</scope>
    <source>
        <strain evidence="1 2">HMF3257</strain>
    </source>
</reference>
<evidence type="ECO:0000313" key="1">
    <source>
        <dbReference type="EMBL" id="RAI75536.1"/>
    </source>
</evidence>